<dbReference type="EMBL" id="BIFT01000001">
    <property type="protein sequence ID" value="GCE28380.1"/>
    <property type="molecule type" value="Genomic_DNA"/>
</dbReference>
<dbReference type="InterPro" id="IPR025722">
    <property type="entry name" value="TetR"/>
</dbReference>
<dbReference type="RefSeq" id="WP_126628603.1">
    <property type="nucleotide sequence ID" value="NZ_BIFT01000001.1"/>
</dbReference>
<dbReference type="Pfam" id="PF13972">
    <property type="entry name" value="TetR"/>
    <property type="match status" value="1"/>
</dbReference>
<proteinExistence type="predicted"/>
<dbReference type="GO" id="GO:0003677">
    <property type="term" value="F:DNA binding"/>
    <property type="evidence" value="ECO:0007669"/>
    <property type="project" value="UniProtKB-UniRule"/>
</dbReference>
<evidence type="ECO:0000256" key="1">
    <source>
        <dbReference type="ARBA" id="ARBA00023125"/>
    </source>
</evidence>
<evidence type="ECO:0000313" key="6">
    <source>
        <dbReference type="Proteomes" id="UP000287171"/>
    </source>
</evidence>
<name>A0A402BAQ5_9CHLR</name>
<evidence type="ECO:0000256" key="3">
    <source>
        <dbReference type="SAM" id="MobiDB-lite"/>
    </source>
</evidence>
<sequence>MVKATKDQVDQSTKGTRPKTRDRILQVARELFNEHGEANVTLAHIGEHLGISEGNVWYHFRTKNAVISAIFMELKAKVQANQQRDVGDLRQVSQLQDLLTRGFHLMWEYRFLLRDNINWAVAQQDVYAQLIALTNQVHIFIENALKLLCQSGILAIPEWQIPIVATNLWIINRYWIDYCQTRNGQEQITEQSVQEGIEQLRSIVFPYLTPLGRQILNRSDPMNTEENATNQA</sequence>
<evidence type="ECO:0000313" key="5">
    <source>
        <dbReference type="EMBL" id="GCE28380.1"/>
    </source>
</evidence>
<comment type="caution">
    <text evidence="5">The sequence shown here is derived from an EMBL/GenBank/DDBJ whole genome shotgun (WGS) entry which is preliminary data.</text>
</comment>
<dbReference type="OrthoDB" id="9815924at2"/>
<evidence type="ECO:0000256" key="2">
    <source>
        <dbReference type="PROSITE-ProRule" id="PRU00335"/>
    </source>
</evidence>
<reference evidence="6" key="1">
    <citation type="submission" date="2018-12" db="EMBL/GenBank/DDBJ databases">
        <title>Tengunoibacter tsumagoiensis gen. nov., sp. nov., Dictyobacter kobayashii sp. nov., D. alpinus sp. nov., and D. joshuensis sp. nov. and description of Dictyobacteraceae fam. nov. within the order Ktedonobacterales isolated from Tengu-no-mugimeshi.</title>
        <authorList>
            <person name="Wang C.M."/>
            <person name="Zheng Y."/>
            <person name="Sakai Y."/>
            <person name="Toyoda A."/>
            <person name="Minakuchi Y."/>
            <person name="Abe K."/>
            <person name="Yokota A."/>
            <person name="Yabe S."/>
        </authorList>
    </citation>
    <scope>NUCLEOTIDE SEQUENCE [LARGE SCALE GENOMIC DNA]</scope>
    <source>
        <strain evidence="6">Uno16</strain>
    </source>
</reference>
<protein>
    <submittedName>
        <fullName evidence="5">TetR family transcriptional regulator</fullName>
    </submittedName>
</protein>
<dbReference type="Gene3D" id="1.10.357.10">
    <property type="entry name" value="Tetracycline Repressor, domain 2"/>
    <property type="match status" value="1"/>
</dbReference>
<keyword evidence="1 2" id="KW-0238">DNA-binding</keyword>
<dbReference type="InterPro" id="IPR050624">
    <property type="entry name" value="HTH-type_Tx_Regulator"/>
</dbReference>
<feature type="region of interest" description="Disordered" evidence="3">
    <location>
        <begin position="1"/>
        <end position="20"/>
    </location>
</feature>
<accession>A0A402BAQ5</accession>
<evidence type="ECO:0000259" key="4">
    <source>
        <dbReference type="PROSITE" id="PS50977"/>
    </source>
</evidence>
<dbReference type="InterPro" id="IPR009057">
    <property type="entry name" value="Homeodomain-like_sf"/>
</dbReference>
<dbReference type="InterPro" id="IPR001647">
    <property type="entry name" value="HTH_TetR"/>
</dbReference>
<dbReference type="Pfam" id="PF00440">
    <property type="entry name" value="TetR_N"/>
    <property type="match status" value="1"/>
</dbReference>
<dbReference type="PANTHER" id="PTHR43479:SF12">
    <property type="entry name" value="TRANSCRIPTIONAL REGULATORY PROTEIN"/>
    <property type="match status" value="1"/>
</dbReference>
<dbReference type="PRINTS" id="PR00455">
    <property type="entry name" value="HTHTETR"/>
</dbReference>
<gene>
    <name evidence="5" type="ORF">KDA_38640</name>
</gene>
<feature type="domain" description="HTH tetR-type" evidence="4">
    <location>
        <begin position="18"/>
        <end position="78"/>
    </location>
</feature>
<dbReference type="AlphaFoldDB" id="A0A402BAQ5"/>
<keyword evidence="6" id="KW-1185">Reference proteome</keyword>
<dbReference type="PANTHER" id="PTHR43479">
    <property type="entry name" value="ACREF/ENVCD OPERON REPRESSOR-RELATED"/>
    <property type="match status" value="1"/>
</dbReference>
<dbReference type="Proteomes" id="UP000287171">
    <property type="component" value="Unassembled WGS sequence"/>
</dbReference>
<dbReference type="SUPFAM" id="SSF46689">
    <property type="entry name" value="Homeodomain-like"/>
    <property type="match status" value="1"/>
</dbReference>
<feature type="DNA-binding region" description="H-T-H motif" evidence="2">
    <location>
        <begin position="41"/>
        <end position="60"/>
    </location>
</feature>
<organism evidence="5 6">
    <name type="scientific">Dictyobacter alpinus</name>
    <dbReference type="NCBI Taxonomy" id="2014873"/>
    <lineage>
        <taxon>Bacteria</taxon>
        <taxon>Bacillati</taxon>
        <taxon>Chloroflexota</taxon>
        <taxon>Ktedonobacteria</taxon>
        <taxon>Ktedonobacterales</taxon>
        <taxon>Dictyobacteraceae</taxon>
        <taxon>Dictyobacter</taxon>
    </lineage>
</organism>
<dbReference type="PROSITE" id="PS50977">
    <property type="entry name" value="HTH_TETR_2"/>
    <property type="match status" value="1"/>
</dbReference>